<evidence type="ECO:0000256" key="1">
    <source>
        <dbReference type="ARBA" id="ARBA00001966"/>
    </source>
</evidence>
<keyword evidence="6" id="KW-0408">Iron</keyword>
<dbReference type="Pfam" id="PF01314">
    <property type="entry name" value="AFOR_C"/>
    <property type="match status" value="1"/>
</dbReference>
<dbReference type="InterPro" id="IPR013983">
    <property type="entry name" value="Ald_Fedxn_OxRdtase_N"/>
</dbReference>
<dbReference type="SMART" id="SM00790">
    <property type="entry name" value="AFOR_N"/>
    <property type="match status" value="1"/>
</dbReference>
<dbReference type="EMBL" id="CAADHO010000006">
    <property type="protein sequence ID" value="VFQ45617.1"/>
    <property type="molecule type" value="Genomic_DNA"/>
</dbReference>
<dbReference type="InterPro" id="IPR036021">
    <property type="entry name" value="Tungsten_al_ferr_oxy-like_C"/>
</dbReference>
<dbReference type="GO" id="GO:0016625">
    <property type="term" value="F:oxidoreductase activity, acting on the aldehyde or oxo group of donors, iron-sulfur protein as acceptor"/>
    <property type="evidence" value="ECO:0007669"/>
    <property type="project" value="InterPro"/>
</dbReference>
<comment type="similarity">
    <text evidence="2">Belongs to the AOR/FOR family.</text>
</comment>
<evidence type="ECO:0000313" key="10">
    <source>
        <dbReference type="EMBL" id="VFQ45617.1"/>
    </source>
</evidence>
<evidence type="ECO:0000256" key="6">
    <source>
        <dbReference type="ARBA" id="ARBA00023004"/>
    </source>
</evidence>
<dbReference type="Gene3D" id="1.10.569.10">
    <property type="entry name" value="Aldehyde Ferredoxin Oxidoreductase Protein, subunit A, domain 2"/>
    <property type="match status" value="1"/>
</dbReference>
<keyword evidence="3" id="KW-0004">4Fe-4S</keyword>
<evidence type="ECO:0000256" key="2">
    <source>
        <dbReference type="ARBA" id="ARBA00011032"/>
    </source>
</evidence>
<dbReference type="GO" id="GO:0051539">
    <property type="term" value="F:4 iron, 4 sulfur cluster binding"/>
    <property type="evidence" value="ECO:0007669"/>
    <property type="project" value="UniProtKB-KW"/>
</dbReference>
<name>A0A4U8YQA5_9BACT</name>
<dbReference type="PANTHER" id="PTHR30038">
    <property type="entry name" value="ALDEHYDE FERREDOXIN OXIDOREDUCTASE"/>
    <property type="match status" value="1"/>
</dbReference>
<evidence type="ECO:0000256" key="7">
    <source>
        <dbReference type="ARBA" id="ARBA00023014"/>
    </source>
</evidence>
<dbReference type="Proteomes" id="UP000507962">
    <property type="component" value="Unassembled WGS sequence"/>
</dbReference>
<reference evidence="10 11" key="1">
    <citation type="submission" date="2019-03" db="EMBL/GenBank/DDBJ databases">
        <authorList>
            <person name="Nijsse B."/>
        </authorList>
    </citation>
    <scope>NUCLEOTIDE SEQUENCE [LARGE SCALE GENOMIC DNA]</scope>
    <source>
        <strain evidence="10">Desulfoluna butyratoxydans MSL71</strain>
    </source>
</reference>
<protein>
    <submittedName>
        <fullName evidence="10">Aldehyde ferredoxin oxidoreductase c-terminal</fullName>
    </submittedName>
</protein>
<keyword evidence="7" id="KW-0411">Iron-sulfur</keyword>
<evidence type="ECO:0000259" key="9">
    <source>
        <dbReference type="SMART" id="SM00790"/>
    </source>
</evidence>
<comment type="cofactor">
    <cofactor evidence="8">
        <name>tungstopterin</name>
        <dbReference type="ChEBI" id="CHEBI:30402"/>
    </cofactor>
</comment>
<comment type="cofactor">
    <cofactor evidence="1">
        <name>[4Fe-4S] cluster</name>
        <dbReference type="ChEBI" id="CHEBI:49883"/>
    </cofactor>
</comment>
<evidence type="ECO:0000256" key="5">
    <source>
        <dbReference type="ARBA" id="ARBA00023002"/>
    </source>
</evidence>
<feature type="domain" description="Aldehyde ferredoxin oxidoreductase N-terminal" evidence="9">
    <location>
        <begin position="4"/>
        <end position="205"/>
    </location>
</feature>
<dbReference type="InterPro" id="IPR013985">
    <property type="entry name" value="Ald_Fedxn_OxRdtase_dom3"/>
</dbReference>
<dbReference type="Gene3D" id="1.10.599.10">
    <property type="entry name" value="Aldehyde Ferredoxin Oxidoreductase Protein, subunit A, domain 3"/>
    <property type="match status" value="1"/>
</dbReference>
<dbReference type="GO" id="GO:0009055">
    <property type="term" value="F:electron transfer activity"/>
    <property type="evidence" value="ECO:0007669"/>
    <property type="project" value="InterPro"/>
</dbReference>
<dbReference type="SUPFAM" id="SSF56228">
    <property type="entry name" value="Aldehyde ferredoxin oxidoreductase, N-terminal domain"/>
    <property type="match status" value="1"/>
</dbReference>
<proteinExistence type="inferred from homology"/>
<dbReference type="AlphaFoldDB" id="A0A4U8YQA5"/>
<keyword evidence="11" id="KW-1185">Reference proteome</keyword>
<organism evidence="10 11">
    <name type="scientific">Desulfoluna butyratoxydans</name>
    <dbReference type="NCBI Taxonomy" id="231438"/>
    <lineage>
        <taxon>Bacteria</taxon>
        <taxon>Pseudomonadati</taxon>
        <taxon>Thermodesulfobacteriota</taxon>
        <taxon>Desulfobacteria</taxon>
        <taxon>Desulfobacterales</taxon>
        <taxon>Desulfolunaceae</taxon>
        <taxon>Desulfoluna</taxon>
    </lineage>
</organism>
<accession>A0A4U8YQA5</accession>
<dbReference type="Pfam" id="PF02730">
    <property type="entry name" value="AFOR_N"/>
    <property type="match status" value="1"/>
</dbReference>
<dbReference type="PANTHER" id="PTHR30038:SF7">
    <property type="entry name" value="TUNGSTEN-CONTAINING GLYCERALDEHYDE-3-PHOSPHATE:FERREDOXIN OXIDOREDUCTASE"/>
    <property type="match status" value="1"/>
</dbReference>
<dbReference type="InterPro" id="IPR013984">
    <property type="entry name" value="Ald_Fedxn_OxRdtase_dom2"/>
</dbReference>
<gene>
    <name evidence="10" type="ORF">MSL71_32780</name>
</gene>
<dbReference type="InterPro" id="IPR051919">
    <property type="entry name" value="W-dependent_AOR"/>
</dbReference>
<dbReference type="GO" id="GO:0046872">
    <property type="term" value="F:metal ion binding"/>
    <property type="evidence" value="ECO:0007669"/>
    <property type="project" value="UniProtKB-KW"/>
</dbReference>
<dbReference type="RefSeq" id="WP_180142423.1">
    <property type="nucleotide sequence ID" value="NZ_CAADHO010000006.1"/>
</dbReference>
<evidence type="ECO:0000256" key="8">
    <source>
        <dbReference type="ARBA" id="ARBA00049934"/>
    </source>
</evidence>
<dbReference type="InterPro" id="IPR036503">
    <property type="entry name" value="Ald_Fedxn_OxRdtase_N_sf"/>
</dbReference>
<dbReference type="InterPro" id="IPR001203">
    <property type="entry name" value="OxRdtase_Ald_Fedxn_C"/>
</dbReference>
<evidence type="ECO:0000256" key="4">
    <source>
        <dbReference type="ARBA" id="ARBA00022723"/>
    </source>
</evidence>
<dbReference type="SUPFAM" id="SSF48310">
    <property type="entry name" value="Aldehyde ferredoxin oxidoreductase, C-terminal domains"/>
    <property type="match status" value="1"/>
</dbReference>
<keyword evidence="5" id="KW-0560">Oxidoreductase</keyword>
<dbReference type="Gene3D" id="3.60.9.10">
    <property type="entry name" value="Aldehyde ferredoxin oxidoreductase, N-terminal domain"/>
    <property type="match status" value="1"/>
</dbReference>
<evidence type="ECO:0000313" key="11">
    <source>
        <dbReference type="Proteomes" id="UP000507962"/>
    </source>
</evidence>
<keyword evidence="4" id="KW-0479">Metal-binding</keyword>
<sequence>MFGWCGTVLRVDLTHGTLEKKELDREVAKAFLGGRGLNAKTLFDEVGPGVDPLGPENLLCFATGTLTATTMGLSSRLHVSTLSPYSGIMGDGNVGGTMGNVMKRAGYDQLVVKGASETPVYLLIEDGEVSLHDAGDLWGLDTWATTDILVERHGKGVSVACIGQAGENLVRLASTMVDKYASASRGSGAVWGSKNLKAIVLRGTGRPELFDRPGFLALSKEDKQFMAKDRVQQEVAAVYGSHYGITHWYPGYRNFEKELSPEEVPAQIRHDAWKEYEIDRVGCQSCHIKCKNLYKIPRGERKGEVGEGLEYEAVYCLGTNCGVDDPVAIMEMENLCDAYGVDVIAIGNTIALAKDLYNRGIIDDEVTGGLDLSWENAEDQVELVHKTVMREGFGNLIAEGMYSLAKIVGNGAMEYCYHTKGLGRGVYPAGLFSLAHAIATRGADHLRGRSWSCGENSDEDVLKDLMEKGIITDDPVHSMIHGERVTTLADTIGRCKGAVNTWTCALPLIWKGSLFDGLADMLTKATGVAYTGAMVEEVSDRIGAVERAFNARQGITITHDMLPQRPDFKHSPEGAKEREEHMDLVRSWYRENGYDPDTGLPTAETYGRLGIRDVGDTLARDEAYTSWDGPLLMEAGAYPRGGKRF</sequence>
<evidence type="ECO:0000256" key="3">
    <source>
        <dbReference type="ARBA" id="ARBA00022485"/>
    </source>
</evidence>